<keyword evidence="1" id="KW-0732">Signal</keyword>
<reference evidence="3" key="1">
    <citation type="submission" date="2016-10" db="EMBL/GenBank/DDBJ databases">
        <authorList>
            <person name="Varghese N."/>
            <person name="Submissions S."/>
        </authorList>
    </citation>
    <scope>NUCLEOTIDE SEQUENCE [LARGE SCALE GENOMIC DNA]</scope>
    <source>
        <strain evidence="3">ATCC 25963</strain>
    </source>
</reference>
<gene>
    <name evidence="2" type="ORF">SAMN02745121_05863</name>
</gene>
<accession>A0A1I2E1R1</accession>
<dbReference type="PROSITE" id="PS51257">
    <property type="entry name" value="PROKAR_LIPOPROTEIN"/>
    <property type="match status" value="1"/>
</dbReference>
<proteinExistence type="predicted"/>
<feature type="chain" id="PRO_5011452793" description="Lipoprotein" evidence="1">
    <location>
        <begin position="25"/>
        <end position="516"/>
    </location>
</feature>
<dbReference type="AlphaFoldDB" id="A0A1I2E1R1"/>
<name>A0A1I2E1R1_9BACT</name>
<evidence type="ECO:0000313" key="2">
    <source>
        <dbReference type="EMBL" id="SFE86639.1"/>
    </source>
</evidence>
<dbReference type="Proteomes" id="UP000199400">
    <property type="component" value="Unassembled WGS sequence"/>
</dbReference>
<organism evidence="2 3">
    <name type="scientific">Nannocystis exedens</name>
    <dbReference type="NCBI Taxonomy" id="54"/>
    <lineage>
        <taxon>Bacteria</taxon>
        <taxon>Pseudomonadati</taxon>
        <taxon>Myxococcota</taxon>
        <taxon>Polyangia</taxon>
        <taxon>Nannocystales</taxon>
        <taxon>Nannocystaceae</taxon>
        <taxon>Nannocystis</taxon>
    </lineage>
</organism>
<dbReference type="EMBL" id="FOMX01000021">
    <property type="protein sequence ID" value="SFE86639.1"/>
    <property type="molecule type" value="Genomic_DNA"/>
</dbReference>
<feature type="signal peptide" evidence="1">
    <location>
        <begin position="1"/>
        <end position="24"/>
    </location>
</feature>
<dbReference type="STRING" id="54.SAMN02745121_05863"/>
<evidence type="ECO:0000313" key="3">
    <source>
        <dbReference type="Proteomes" id="UP000199400"/>
    </source>
</evidence>
<dbReference type="RefSeq" id="WP_096327469.1">
    <property type="nucleotide sequence ID" value="NZ_FOMX01000021.1"/>
</dbReference>
<evidence type="ECO:0000256" key="1">
    <source>
        <dbReference type="SAM" id="SignalP"/>
    </source>
</evidence>
<keyword evidence="3" id="KW-1185">Reference proteome</keyword>
<protein>
    <recommendedName>
        <fullName evidence="4">Lipoprotein</fullName>
    </recommendedName>
</protein>
<evidence type="ECO:0008006" key="4">
    <source>
        <dbReference type="Google" id="ProtNLM"/>
    </source>
</evidence>
<sequence length="516" mass="54219">MPRVLALRHALVCVLFGLAGCTRGCDVLGTPAEPCDDDGDCDAPETCYRGYCASPGYVSFARACQAAPGCREQGKCGALRVRSFLGADNSLECAAVDEADCRAAQRCATHGTCSLSDGWCVAASDEECAASQRCPTHEECSAEHGACVRRWPECPPFSPPPGAPNWYHPSTDAVVDLRTVGGPWQPGALDAGVIACEVRLAQAGRSRVRLGGRCQDGPRVRSAEPATFLLSGVRLAPGDELAVVVQAFDDRSSAATDSFVKAKYAGASPFAGGAGDEALVCHVVAREAALALVADALAQADSELAAVQAFRPRNFGTPPLAEARGAIAEAALWLGWADAEVRARLQRMVAIEQAWNGHLVAWLTELRKEATSPDGTARADKLSIQVTGRVCGAELAARRGDARPTEASTCGLELTVTNRGKKPQQFTTEYFPQMEWLAVIGGVAQRGDVEVVGGERSVELPARGSAAFVLTGRDRDLPPVASDAGDFSLLRGRITASEWITLRAEPSSAAGTKAAK</sequence>